<proteinExistence type="predicted"/>
<reference evidence="1" key="1">
    <citation type="journal article" date="2020" name="Nature">
        <title>Giant virus diversity and host interactions through global metagenomics.</title>
        <authorList>
            <person name="Schulz F."/>
            <person name="Roux S."/>
            <person name="Paez-Espino D."/>
            <person name="Jungbluth S."/>
            <person name="Walsh D.A."/>
            <person name="Denef V.J."/>
            <person name="McMahon K.D."/>
            <person name="Konstantinidis K.T."/>
            <person name="Eloe-Fadrosh E.A."/>
            <person name="Kyrpides N.C."/>
            <person name="Woyke T."/>
        </authorList>
    </citation>
    <scope>NUCLEOTIDE SEQUENCE</scope>
    <source>
        <strain evidence="1">GVMAG-M-3300023184-16</strain>
    </source>
</reference>
<evidence type="ECO:0000313" key="1">
    <source>
        <dbReference type="EMBL" id="QHT84213.1"/>
    </source>
</evidence>
<name>A0A6C0HWF2_9ZZZZ</name>
<dbReference type="AlphaFoldDB" id="A0A6C0HWF2"/>
<accession>A0A6C0HWF2</accession>
<protein>
    <submittedName>
        <fullName evidence="1">Uncharacterized protein</fullName>
    </submittedName>
</protein>
<dbReference type="EMBL" id="MN740016">
    <property type="protein sequence ID" value="QHT84213.1"/>
    <property type="molecule type" value="Genomic_DNA"/>
</dbReference>
<organism evidence="1">
    <name type="scientific">viral metagenome</name>
    <dbReference type="NCBI Taxonomy" id="1070528"/>
    <lineage>
        <taxon>unclassified sequences</taxon>
        <taxon>metagenomes</taxon>
        <taxon>organismal metagenomes</taxon>
    </lineage>
</organism>
<sequence>MNQEIEIEKLRKKICRIFKAKHVYTSPKHTENPVMVFSSVRIVGKPKIIAEHFQNNLRKTKQKKQRSATKTRRISGGKIGANEVSFYIFGYPNQVNKESAMSYLEVKNKNPNDLFQIENVENLFRSITSQEPPRVWTKTIKVK</sequence>